<dbReference type="InterPro" id="IPR038109">
    <property type="entry name" value="DNA_bind_recomb_sf"/>
</dbReference>
<evidence type="ECO:0000313" key="5">
    <source>
        <dbReference type="Proteomes" id="UP000245618"/>
    </source>
</evidence>
<dbReference type="OrthoDB" id="1094757at2"/>
<dbReference type="PROSITE" id="PS51736">
    <property type="entry name" value="RECOMBINASES_3"/>
    <property type="match status" value="1"/>
</dbReference>
<dbReference type="PANTHER" id="PTHR30461:SF23">
    <property type="entry name" value="DNA RECOMBINASE-RELATED"/>
    <property type="match status" value="1"/>
</dbReference>
<dbReference type="InterPro" id="IPR050639">
    <property type="entry name" value="SSR_resolvase"/>
</dbReference>
<feature type="coiled-coil region" evidence="1">
    <location>
        <begin position="397"/>
        <end position="424"/>
    </location>
</feature>
<organism evidence="4 5">
    <name type="scientific">Flavobacterium laiguense</name>
    <dbReference type="NCBI Taxonomy" id="2169409"/>
    <lineage>
        <taxon>Bacteria</taxon>
        <taxon>Pseudomonadati</taxon>
        <taxon>Bacteroidota</taxon>
        <taxon>Flavobacteriia</taxon>
        <taxon>Flavobacteriales</taxon>
        <taxon>Flavobacteriaceae</taxon>
        <taxon>Flavobacterium</taxon>
    </lineage>
</organism>
<dbReference type="Gene3D" id="3.40.50.1390">
    <property type="entry name" value="Resolvase, N-terminal catalytic domain"/>
    <property type="match status" value="1"/>
</dbReference>
<dbReference type="InterPro" id="IPR011109">
    <property type="entry name" value="DNA_bind_recombinase_dom"/>
</dbReference>
<dbReference type="SMART" id="SM00857">
    <property type="entry name" value="Resolvase"/>
    <property type="match status" value="1"/>
</dbReference>
<dbReference type="InterPro" id="IPR025827">
    <property type="entry name" value="Zn_ribbon_recom_dom"/>
</dbReference>
<dbReference type="GO" id="GO:0003677">
    <property type="term" value="F:DNA binding"/>
    <property type="evidence" value="ECO:0007669"/>
    <property type="project" value="InterPro"/>
</dbReference>
<dbReference type="AlphaFoldDB" id="A0A2U1JKU7"/>
<proteinExistence type="predicted"/>
<dbReference type="EMBL" id="QCZH01000035">
    <property type="protein sequence ID" value="PWA05498.1"/>
    <property type="molecule type" value="Genomic_DNA"/>
</dbReference>
<evidence type="ECO:0000259" key="2">
    <source>
        <dbReference type="PROSITE" id="PS51736"/>
    </source>
</evidence>
<dbReference type="SUPFAM" id="SSF53041">
    <property type="entry name" value="Resolvase-like"/>
    <property type="match status" value="1"/>
</dbReference>
<accession>A0A2U1JKU7</accession>
<keyword evidence="5" id="KW-1185">Reference proteome</keyword>
<evidence type="ECO:0008006" key="6">
    <source>
        <dbReference type="Google" id="ProtNLM"/>
    </source>
</evidence>
<protein>
    <recommendedName>
        <fullName evidence="6">Recombinase family protein</fullName>
    </recommendedName>
</protein>
<dbReference type="Proteomes" id="UP000245618">
    <property type="component" value="Unassembled WGS sequence"/>
</dbReference>
<feature type="domain" description="Recombinase" evidence="3">
    <location>
        <begin position="168"/>
        <end position="314"/>
    </location>
</feature>
<comment type="caution">
    <text evidence="4">The sequence shown here is derived from an EMBL/GenBank/DDBJ whole genome shotgun (WGS) entry which is preliminary data.</text>
</comment>
<dbReference type="Gene3D" id="3.90.1750.20">
    <property type="entry name" value="Putative Large Serine Recombinase, Chain B, Domain 2"/>
    <property type="match status" value="1"/>
</dbReference>
<evidence type="ECO:0000259" key="3">
    <source>
        <dbReference type="PROSITE" id="PS51737"/>
    </source>
</evidence>
<dbReference type="CDD" id="cd00338">
    <property type="entry name" value="Ser_Recombinase"/>
    <property type="match status" value="1"/>
</dbReference>
<dbReference type="Pfam" id="PF13408">
    <property type="entry name" value="Zn_ribbon_recom"/>
    <property type="match status" value="1"/>
</dbReference>
<dbReference type="RefSeq" id="WP_116764757.1">
    <property type="nucleotide sequence ID" value="NZ_QCZH01000035.1"/>
</dbReference>
<name>A0A2U1JKU7_9FLAO</name>
<dbReference type="InterPro" id="IPR006119">
    <property type="entry name" value="Resolv_N"/>
</dbReference>
<keyword evidence="1" id="KW-0175">Coiled coil</keyword>
<gene>
    <name evidence="4" type="ORF">DB891_16895</name>
</gene>
<sequence>MERVCIYARVSSNQGENQDYQSQITELTKIIKQHGYDEDNIDTYAEKVSGYKETDDRPELDRLLKQLEKDPTYYKCCYISEISRLSRKPAIAKELLLKFSRIKLNLYINSQQMFTFHPDGTENNLVSIMLSIAIEFADIEAKQMKLRMTRGKMQRVTQEGKVSGNNQAYGYTSDINKKFVIDTTESIIVKQIFELYKNNHGTQVIAKMLNQQGTPTRSNTAELNNLIKKAKKEHSILNDNTLFDEVKASEQIIQRGYKNQNTQWDEQVVRQILMNETYKGKRTFKNITFTCPAIIDEDLFDECTDIRLNKNTKNIITIYEFLLKDLMYCGCCGRKYVATYGTKIKDMKAYKCYSTKANLTSCGNKSLNISLVESIIYNQLINSTEMLKYLDSPNNILKQANQDLELLEQQLILENASLSNNENEIKNLINITTATKNKFTLQQFQIKEQTLSSARELIEARIETLKKNILDKKKLINNFNVVEFSSNMIEQAKTNRHELTAIFKQYIDKIIVNTINKKQTLITIYYRLNGSILIRTIKTIINVSAYRDPKILSNRKMEYGLIINMSNDPVYKDNILLIPTEDILNEYNNIVEKYDEQIEMYRGTFENGISMFDKPKQIIHQVPAKNQVLIEDTYPIQK</sequence>
<dbReference type="Pfam" id="PF07508">
    <property type="entry name" value="Recombinase"/>
    <property type="match status" value="1"/>
</dbReference>
<feature type="domain" description="Resolvase/invertase-type recombinase catalytic" evidence="2">
    <location>
        <begin position="3"/>
        <end position="159"/>
    </location>
</feature>
<evidence type="ECO:0000313" key="4">
    <source>
        <dbReference type="EMBL" id="PWA05498.1"/>
    </source>
</evidence>
<dbReference type="Pfam" id="PF00239">
    <property type="entry name" value="Resolvase"/>
    <property type="match status" value="1"/>
</dbReference>
<dbReference type="GO" id="GO:0000150">
    <property type="term" value="F:DNA strand exchange activity"/>
    <property type="evidence" value="ECO:0007669"/>
    <property type="project" value="InterPro"/>
</dbReference>
<dbReference type="InterPro" id="IPR036162">
    <property type="entry name" value="Resolvase-like_N_sf"/>
</dbReference>
<dbReference type="PROSITE" id="PS51737">
    <property type="entry name" value="RECOMBINASE_DNA_BIND"/>
    <property type="match status" value="1"/>
</dbReference>
<evidence type="ECO:0000256" key="1">
    <source>
        <dbReference type="SAM" id="Coils"/>
    </source>
</evidence>
<reference evidence="4 5" key="1">
    <citation type="submission" date="2018-04" db="EMBL/GenBank/DDBJ databases">
        <title>Flavobacterium sp. nov., isolated from glacier ice.</title>
        <authorList>
            <person name="Liu Q."/>
            <person name="Xin Y.-H."/>
        </authorList>
    </citation>
    <scope>NUCLEOTIDE SEQUENCE [LARGE SCALE GENOMIC DNA]</scope>
    <source>
        <strain evidence="4 5">LB2P30</strain>
    </source>
</reference>
<dbReference type="PANTHER" id="PTHR30461">
    <property type="entry name" value="DNA-INVERTASE FROM LAMBDOID PROPHAGE"/>
    <property type="match status" value="1"/>
</dbReference>